<evidence type="ECO:0000313" key="5">
    <source>
        <dbReference type="EMBL" id="RDB70562.1"/>
    </source>
</evidence>
<protein>
    <submittedName>
        <fullName evidence="5">Toxin HipA</fullName>
    </submittedName>
</protein>
<evidence type="ECO:0000256" key="3">
    <source>
        <dbReference type="ARBA" id="ARBA00022777"/>
    </source>
</evidence>
<organism evidence="5 6">
    <name type="scientific">Eggerthella lenta</name>
    <name type="common">Eubacterium lentum</name>
    <dbReference type="NCBI Taxonomy" id="84112"/>
    <lineage>
        <taxon>Bacteria</taxon>
        <taxon>Bacillati</taxon>
        <taxon>Actinomycetota</taxon>
        <taxon>Coriobacteriia</taxon>
        <taxon>Eggerthellales</taxon>
        <taxon>Eggerthellaceae</taxon>
        <taxon>Eggerthella</taxon>
    </lineage>
</organism>
<dbReference type="Gene3D" id="1.10.1070.20">
    <property type="match status" value="1"/>
</dbReference>
<comment type="caution">
    <text evidence="5">The sequence shown here is derived from an EMBL/GenBank/DDBJ whole genome shotgun (WGS) entry which is preliminary data.</text>
</comment>
<accession>A0A369MIR7</accession>
<feature type="domain" description="HipA-like C-terminal" evidence="4">
    <location>
        <begin position="187"/>
        <end position="399"/>
    </location>
</feature>
<proteinExistence type="inferred from homology"/>
<dbReference type="InterPro" id="IPR012893">
    <property type="entry name" value="HipA-like_C"/>
</dbReference>
<reference evidence="5 6" key="1">
    <citation type="journal article" date="2018" name="Elife">
        <title>Discovery and characterization of a prevalent human gut bacterial enzyme sufficient for the inactivation of a family of plant toxins.</title>
        <authorList>
            <person name="Koppel N."/>
            <person name="Bisanz J.E."/>
            <person name="Pandelia M.E."/>
            <person name="Turnbaugh P.J."/>
            <person name="Balskus E.P."/>
        </authorList>
    </citation>
    <scope>NUCLEOTIDE SEQUENCE [LARGE SCALE GENOMIC DNA]</scope>
    <source>
        <strain evidence="5 6">W1 BHI 6</strain>
    </source>
</reference>
<dbReference type="PANTHER" id="PTHR37419:SF8">
    <property type="entry name" value="TOXIN YJJJ"/>
    <property type="match status" value="1"/>
</dbReference>
<dbReference type="PANTHER" id="PTHR37419">
    <property type="entry name" value="SERINE/THREONINE-PROTEIN KINASE TOXIN HIPA"/>
    <property type="match status" value="1"/>
</dbReference>
<dbReference type="RefSeq" id="WP_114533705.1">
    <property type="nucleotide sequence ID" value="NZ_JADNER010000030.1"/>
</dbReference>
<evidence type="ECO:0000259" key="4">
    <source>
        <dbReference type="Pfam" id="PF07804"/>
    </source>
</evidence>
<dbReference type="Pfam" id="PF07804">
    <property type="entry name" value="HipA_C"/>
    <property type="match status" value="1"/>
</dbReference>
<sequence>MSGRSLRVSMDAIPYLSLDRSSKPTHVGTLHFSPARNGEAVSFEFSSTWLAVNPLTSFDPDLQPWKGRQYLEAGKPLFGVFSDSCPDRWGRMLLQRKENERAHAEGRSARVLLESDFLVGVSDRTRMGALRYQESGDGPFLAEDSANDVPPFSSLRELEHAARGIEASPSNERRDSVYLDLLLSPGSSLGGARPKASVRDQTGDLWIAKFPSRHDSFDTGIVEFFTHDLARSFGIDVPDAQKGRFGRHGTTFLSKRFDRITGKRVHFSSAMALLGRQDGACGADGASYLDLMEFMREQCARPERDLEELYRRILFSVAVSNTDDHLRNHGFLLGNDGWHLAPAFDMNPNPLGRSLSLNIDEASGVLSYALVRDQAPYFGVSNRQAQRMEHDIKALTKSWRARAKRVGLSSSECDAVAPVFERTKE</sequence>
<dbReference type="EMBL" id="PPTU01000009">
    <property type="protein sequence ID" value="RDB70562.1"/>
    <property type="molecule type" value="Genomic_DNA"/>
</dbReference>
<evidence type="ECO:0000256" key="1">
    <source>
        <dbReference type="ARBA" id="ARBA00010164"/>
    </source>
</evidence>
<comment type="similarity">
    <text evidence="1">Belongs to the HipA Ser/Thr kinase family.</text>
</comment>
<dbReference type="GO" id="GO:0004674">
    <property type="term" value="F:protein serine/threonine kinase activity"/>
    <property type="evidence" value="ECO:0007669"/>
    <property type="project" value="TreeGrafter"/>
</dbReference>
<gene>
    <name evidence="5" type="ORF">C1875_07280</name>
</gene>
<evidence type="ECO:0000313" key="6">
    <source>
        <dbReference type="Proteomes" id="UP000253970"/>
    </source>
</evidence>
<keyword evidence="3" id="KW-0418">Kinase</keyword>
<dbReference type="InterPro" id="IPR052028">
    <property type="entry name" value="HipA_Ser/Thr_kinase"/>
</dbReference>
<keyword evidence="2" id="KW-0808">Transferase</keyword>
<evidence type="ECO:0000256" key="2">
    <source>
        <dbReference type="ARBA" id="ARBA00022679"/>
    </source>
</evidence>
<dbReference type="Proteomes" id="UP000253970">
    <property type="component" value="Unassembled WGS sequence"/>
</dbReference>
<name>A0A369MIR7_EGGLN</name>
<dbReference type="AlphaFoldDB" id="A0A369MIR7"/>
<dbReference type="GO" id="GO:0005829">
    <property type="term" value="C:cytosol"/>
    <property type="evidence" value="ECO:0007669"/>
    <property type="project" value="TreeGrafter"/>
</dbReference>